<evidence type="ECO:0000313" key="1">
    <source>
        <dbReference type="EMBL" id="CAG9535832.1"/>
    </source>
</evidence>
<keyword evidence="2" id="KW-1185">Reference proteome</keyword>
<comment type="caution">
    <text evidence="1">The sequence shown here is derived from an EMBL/GenBank/DDBJ whole genome shotgun (WGS) entry which is preliminary data.</text>
</comment>
<dbReference type="EMBL" id="CAKAEH010001406">
    <property type="protein sequence ID" value="CAG9535832.1"/>
    <property type="molecule type" value="Genomic_DNA"/>
</dbReference>
<reference evidence="1" key="1">
    <citation type="submission" date="2021-09" db="EMBL/GenBank/DDBJ databases">
        <authorList>
            <consortium name="Pathogen Informatics"/>
        </authorList>
    </citation>
    <scope>NUCLEOTIDE SEQUENCE</scope>
</reference>
<protein>
    <submittedName>
        <fullName evidence="1">Uncharacterized protein</fullName>
    </submittedName>
</protein>
<name>A0A8J2Q116_9BILA</name>
<gene>
    <name evidence="1" type="ORF">CJOHNSTONI_LOCUS5818</name>
</gene>
<proteinExistence type="predicted"/>
<accession>A0A8J2Q116</accession>
<dbReference type="Proteomes" id="UP000746747">
    <property type="component" value="Unassembled WGS sequence"/>
</dbReference>
<organism evidence="1 2">
    <name type="scientific">Cercopithifilaria johnstoni</name>
    <dbReference type="NCBI Taxonomy" id="2874296"/>
    <lineage>
        <taxon>Eukaryota</taxon>
        <taxon>Metazoa</taxon>
        <taxon>Ecdysozoa</taxon>
        <taxon>Nematoda</taxon>
        <taxon>Chromadorea</taxon>
        <taxon>Rhabditida</taxon>
        <taxon>Spirurina</taxon>
        <taxon>Spiruromorpha</taxon>
        <taxon>Filarioidea</taxon>
        <taxon>Onchocercidae</taxon>
        <taxon>Cercopithifilaria</taxon>
    </lineage>
</organism>
<sequence>MVSEHGGIIKAIQQQQQKPYTEFKSSKEIMAYEHCKLSCKKMKNGLSVNEYVKQLREELKRTEILLTDERLQSQSEISNIQQETIPDFVTGFNVKKLKAEKEKRSNL</sequence>
<evidence type="ECO:0000313" key="2">
    <source>
        <dbReference type="Proteomes" id="UP000746747"/>
    </source>
</evidence>
<dbReference type="AlphaFoldDB" id="A0A8J2Q116"/>